<gene>
    <name evidence="1" type="ORF">F444_15081</name>
</gene>
<reference evidence="1 2" key="1">
    <citation type="submission" date="2013-11" db="EMBL/GenBank/DDBJ databases">
        <title>The Genome Sequence of Phytophthora parasitica P1976.</title>
        <authorList>
            <consortium name="The Broad Institute Genomics Platform"/>
            <person name="Russ C."/>
            <person name="Tyler B."/>
            <person name="Panabieres F."/>
            <person name="Shan W."/>
            <person name="Tripathy S."/>
            <person name="Grunwald N."/>
            <person name="Machado M."/>
            <person name="Johnson C.S."/>
            <person name="Walker B."/>
            <person name="Young S."/>
            <person name="Zeng Q."/>
            <person name="Gargeya S."/>
            <person name="Fitzgerald M."/>
            <person name="Haas B."/>
            <person name="Abouelleil A."/>
            <person name="Allen A.W."/>
            <person name="Alvarado L."/>
            <person name="Arachchi H.M."/>
            <person name="Berlin A.M."/>
            <person name="Chapman S.B."/>
            <person name="Gainer-Dewar J."/>
            <person name="Goldberg J."/>
            <person name="Griggs A."/>
            <person name="Gujja S."/>
            <person name="Hansen M."/>
            <person name="Howarth C."/>
            <person name="Imamovic A."/>
            <person name="Ireland A."/>
            <person name="Larimer J."/>
            <person name="McCowan C."/>
            <person name="Murphy C."/>
            <person name="Pearson M."/>
            <person name="Poon T.W."/>
            <person name="Priest M."/>
            <person name="Roberts A."/>
            <person name="Saif S."/>
            <person name="Shea T."/>
            <person name="Sisk P."/>
            <person name="Sykes S."/>
            <person name="Wortman J."/>
            <person name="Nusbaum C."/>
            <person name="Birren B."/>
        </authorList>
    </citation>
    <scope>NUCLEOTIDE SEQUENCE [LARGE SCALE GENOMIC DNA]</scope>
    <source>
        <strain evidence="1 2">P1976</strain>
    </source>
</reference>
<dbReference type="Proteomes" id="UP000028582">
    <property type="component" value="Unassembled WGS sequence"/>
</dbReference>
<dbReference type="AlphaFoldDB" id="A0A080ZN48"/>
<proteinExistence type="predicted"/>
<feature type="non-terminal residue" evidence="1">
    <location>
        <position position="235"/>
    </location>
</feature>
<comment type="caution">
    <text evidence="1">The sequence shown here is derived from an EMBL/GenBank/DDBJ whole genome shotgun (WGS) entry which is preliminary data.</text>
</comment>
<protein>
    <recommendedName>
        <fullName evidence="3">DUF659 domain-containing protein</fullName>
    </recommendedName>
</protein>
<evidence type="ECO:0008006" key="3">
    <source>
        <dbReference type="Google" id="ProtNLM"/>
    </source>
</evidence>
<sequence>MASEREETSTTSSDKRQRYIRVYFDNIFTKEKQEELERLLVQFQADNCLPHRFVEKGSTVRQFTFLNRACATALPKRKEMTRILDKYSHVEEEEQLVALKHRMTSSAIFGTIFTFGLFSTGSTDDGLAIGEQMESVMQDVTAKGCEIGAVVRDDAGQCDRARRILALRHPRIAFIHGFAHDINNLVKSVLNTSFRTLTKQASLATVTLNASSFKCMLGCFASLLRVENALRQFTA</sequence>
<organism evidence="1 2">
    <name type="scientific">Phytophthora nicotianae P1976</name>
    <dbReference type="NCBI Taxonomy" id="1317066"/>
    <lineage>
        <taxon>Eukaryota</taxon>
        <taxon>Sar</taxon>
        <taxon>Stramenopiles</taxon>
        <taxon>Oomycota</taxon>
        <taxon>Peronosporomycetes</taxon>
        <taxon>Peronosporales</taxon>
        <taxon>Peronosporaceae</taxon>
        <taxon>Phytophthora</taxon>
    </lineage>
</organism>
<accession>A0A080ZN48</accession>
<name>A0A080ZN48_PHYNI</name>
<dbReference type="EMBL" id="ANJA01002784">
    <property type="protein sequence ID" value="ETO68059.1"/>
    <property type="molecule type" value="Genomic_DNA"/>
</dbReference>
<evidence type="ECO:0000313" key="2">
    <source>
        <dbReference type="Proteomes" id="UP000028582"/>
    </source>
</evidence>
<evidence type="ECO:0000313" key="1">
    <source>
        <dbReference type="EMBL" id="ETO68059.1"/>
    </source>
</evidence>